<protein>
    <submittedName>
        <fullName evidence="1">Uncharacterized protein</fullName>
    </submittedName>
</protein>
<evidence type="ECO:0000313" key="1">
    <source>
        <dbReference type="EMBL" id="KAJ3979903.1"/>
    </source>
</evidence>
<name>A0AA38PQP4_9AGAR</name>
<comment type="caution">
    <text evidence="1">The sequence shown here is derived from an EMBL/GenBank/DDBJ whole genome shotgun (WGS) entry which is preliminary data.</text>
</comment>
<reference evidence="1" key="1">
    <citation type="submission" date="2022-08" db="EMBL/GenBank/DDBJ databases">
        <authorList>
            <consortium name="DOE Joint Genome Institute"/>
            <person name="Min B."/>
            <person name="Riley R."/>
            <person name="Sierra-Patev S."/>
            <person name="Naranjo-Ortiz M."/>
            <person name="Looney B."/>
            <person name="Konkel Z."/>
            <person name="Slot J.C."/>
            <person name="Sakamoto Y."/>
            <person name="Steenwyk J.L."/>
            <person name="Rokas A."/>
            <person name="Carro J."/>
            <person name="Camarero S."/>
            <person name="Ferreira P."/>
            <person name="Molpeceres G."/>
            <person name="Ruiz-Duenas F.J."/>
            <person name="Serrano A."/>
            <person name="Henrissat B."/>
            <person name="Drula E."/>
            <person name="Hughes K.W."/>
            <person name="Mata J.L."/>
            <person name="Ishikawa N.K."/>
            <person name="Vargas-Isla R."/>
            <person name="Ushijima S."/>
            <person name="Smith C.A."/>
            <person name="Ahrendt S."/>
            <person name="Andreopoulos W."/>
            <person name="He G."/>
            <person name="Labutti K."/>
            <person name="Lipzen A."/>
            <person name="Ng V."/>
            <person name="Sandor L."/>
            <person name="Barry K."/>
            <person name="Martinez A.T."/>
            <person name="Xiao Y."/>
            <person name="Gibbons J.G."/>
            <person name="Terashima K."/>
            <person name="Hibbett D.S."/>
            <person name="Grigoriev I.V."/>
        </authorList>
    </citation>
    <scope>NUCLEOTIDE SEQUENCE</scope>
    <source>
        <strain evidence="1">TFB7829</strain>
    </source>
</reference>
<organism evidence="1 2">
    <name type="scientific">Lentinula detonsa</name>
    <dbReference type="NCBI Taxonomy" id="2804962"/>
    <lineage>
        <taxon>Eukaryota</taxon>
        <taxon>Fungi</taxon>
        <taxon>Dikarya</taxon>
        <taxon>Basidiomycota</taxon>
        <taxon>Agaricomycotina</taxon>
        <taxon>Agaricomycetes</taxon>
        <taxon>Agaricomycetidae</taxon>
        <taxon>Agaricales</taxon>
        <taxon>Marasmiineae</taxon>
        <taxon>Omphalotaceae</taxon>
        <taxon>Lentinula</taxon>
    </lineage>
</organism>
<evidence type="ECO:0000313" key="2">
    <source>
        <dbReference type="Proteomes" id="UP001163850"/>
    </source>
</evidence>
<proteinExistence type="predicted"/>
<dbReference type="AlphaFoldDB" id="A0AA38PQP4"/>
<dbReference type="Proteomes" id="UP001163850">
    <property type="component" value="Unassembled WGS sequence"/>
</dbReference>
<accession>A0AA38PQP4</accession>
<dbReference type="EMBL" id="MU802252">
    <property type="protein sequence ID" value="KAJ3979903.1"/>
    <property type="molecule type" value="Genomic_DNA"/>
</dbReference>
<gene>
    <name evidence="1" type="ORF">F5890DRAFT_1558217</name>
</gene>
<sequence>MNSSMNTFLITHDSSPTTVTLSEMPNPSPKEQEILDRLNLYAVDPLFHILKEDDLIPTGINPFTKERTVSLDGAVSACLWKALVDLVKLVFRAGNTEPGRAIGVEYLNIVGMTLPPSFSNIVRFFDFHNPLGYSIPRLQAEWNFYTAQKMLQMGIVL</sequence>